<protein>
    <submittedName>
        <fullName evidence="1">Uncharacterized protein</fullName>
    </submittedName>
</protein>
<reference evidence="1 2" key="1">
    <citation type="submission" date="2009-02" db="EMBL/GenBank/DDBJ databases">
        <title>Draft genome sequence of Clostridium asparagiforme (DSM 15981).</title>
        <authorList>
            <person name="Sudarsanam P."/>
            <person name="Ley R."/>
            <person name="Guruge J."/>
            <person name="Turnbaugh P.J."/>
            <person name="Mahowald M."/>
            <person name="Liep D."/>
            <person name="Gordon J."/>
        </authorList>
    </citation>
    <scope>NUCLEOTIDE SEQUENCE [LARGE SCALE GENOMIC DNA]</scope>
    <source>
        <strain evidence="1 2">DSM 15981</strain>
    </source>
</reference>
<gene>
    <name evidence="1" type="ORF">CLOSTASPAR_04395</name>
</gene>
<comment type="caution">
    <text evidence="1">The sequence shown here is derived from an EMBL/GenBank/DDBJ whole genome shotgun (WGS) entry which is preliminary data.</text>
</comment>
<proteinExistence type="predicted"/>
<accession>C0D548</accession>
<evidence type="ECO:0000313" key="2">
    <source>
        <dbReference type="Proteomes" id="UP000004756"/>
    </source>
</evidence>
<organism evidence="1 2">
    <name type="scientific">[Clostridium] asparagiforme DSM 15981</name>
    <dbReference type="NCBI Taxonomy" id="518636"/>
    <lineage>
        <taxon>Bacteria</taxon>
        <taxon>Bacillati</taxon>
        <taxon>Bacillota</taxon>
        <taxon>Clostridia</taxon>
        <taxon>Lachnospirales</taxon>
        <taxon>Lachnospiraceae</taxon>
        <taxon>Enterocloster</taxon>
    </lineage>
</organism>
<name>C0D548_9FIRM</name>
<sequence>MIFLPPDGPVCASVSCGSLKERYAVRSGEIPPIDALRHYTSEQNRCKGRLE</sequence>
<dbReference type="Proteomes" id="UP000004756">
    <property type="component" value="Unassembled WGS sequence"/>
</dbReference>
<dbReference type="HOGENOM" id="CLU_3097178_0_0_9"/>
<dbReference type="AlphaFoldDB" id="C0D548"/>
<evidence type="ECO:0000313" key="1">
    <source>
        <dbReference type="EMBL" id="EEG53504.1"/>
    </source>
</evidence>
<keyword evidence="2" id="KW-1185">Reference proteome</keyword>
<dbReference type="EMBL" id="ACCJ01000360">
    <property type="protein sequence ID" value="EEG53504.1"/>
    <property type="molecule type" value="Genomic_DNA"/>
</dbReference>